<dbReference type="AlphaFoldDB" id="A0A024G102"/>
<dbReference type="InterPro" id="IPR020056">
    <property type="entry name" value="Rbsml_bL25/Gln-tRNA_synth_N"/>
</dbReference>
<dbReference type="Pfam" id="PF00749">
    <property type="entry name" value="tRNA-synt_1c"/>
    <property type="match status" value="1"/>
</dbReference>
<evidence type="ECO:0000256" key="11">
    <source>
        <dbReference type="ARBA" id="ARBA00048351"/>
    </source>
</evidence>
<dbReference type="InterPro" id="IPR004526">
    <property type="entry name" value="Glu-tRNA-synth_arc/euk"/>
</dbReference>
<proteinExistence type="inferred from homology"/>
<dbReference type="InterPro" id="IPR020059">
    <property type="entry name" value="Glu/Gln-tRNA-synth_Ib_codon-bd"/>
</dbReference>
<evidence type="ECO:0000256" key="3">
    <source>
        <dbReference type="ARBA" id="ARBA00012835"/>
    </source>
</evidence>
<protein>
    <recommendedName>
        <fullName evidence="3">glutamate--tRNA ligase</fullName>
        <ecNumber evidence="3">6.1.1.17</ecNumber>
    </recommendedName>
    <alternativeName>
        <fullName evidence="10">Glutamyl-tRNA synthetase</fullName>
    </alternativeName>
</protein>
<name>A0A024G102_9STRA</name>
<dbReference type="NCBIfam" id="TIGR00463">
    <property type="entry name" value="gltX_arch"/>
    <property type="match status" value="1"/>
</dbReference>
<keyword evidence="5 12" id="KW-0436">Ligase</keyword>
<keyword evidence="9 12" id="KW-0030">Aminoacyl-tRNA synthetase</keyword>
<evidence type="ECO:0000313" key="15">
    <source>
        <dbReference type="EMBL" id="CCI40419.1"/>
    </source>
</evidence>
<dbReference type="FunCoup" id="A0A024G102">
    <property type="interactions" value="433"/>
</dbReference>
<comment type="similarity">
    <text evidence="2">Belongs to the class-I aminoacyl-tRNA synthetase family. Glutamate--tRNA ligase type 2 subfamily.</text>
</comment>
<evidence type="ECO:0000256" key="9">
    <source>
        <dbReference type="ARBA" id="ARBA00023146"/>
    </source>
</evidence>
<evidence type="ECO:0000256" key="7">
    <source>
        <dbReference type="ARBA" id="ARBA00022840"/>
    </source>
</evidence>
<dbReference type="GO" id="GO:0005524">
    <property type="term" value="F:ATP binding"/>
    <property type="evidence" value="ECO:0007669"/>
    <property type="project" value="UniProtKB-KW"/>
</dbReference>
<dbReference type="Gene3D" id="2.40.240.10">
    <property type="entry name" value="Ribosomal Protein L25, Chain P"/>
    <property type="match status" value="2"/>
</dbReference>
<organism evidence="15 16">
    <name type="scientific">Albugo candida</name>
    <dbReference type="NCBI Taxonomy" id="65357"/>
    <lineage>
        <taxon>Eukaryota</taxon>
        <taxon>Sar</taxon>
        <taxon>Stramenopiles</taxon>
        <taxon>Oomycota</taxon>
        <taxon>Peronosporomycetes</taxon>
        <taxon>Albuginales</taxon>
        <taxon>Albuginaceae</taxon>
        <taxon>Albugo</taxon>
    </lineage>
</organism>
<dbReference type="PRINTS" id="PR00987">
    <property type="entry name" value="TRNASYNTHGLU"/>
</dbReference>
<keyword evidence="8 12" id="KW-0648">Protein biosynthesis</keyword>
<keyword evidence="16" id="KW-1185">Reference proteome</keyword>
<accession>A0A024G102</accession>
<dbReference type="InterPro" id="IPR053836">
    <property type="entry name" value="Arc1-like_N"/>
</dbReference>
<evidence type="ECO:0000313" key="16">
    <source>
        <dbReference type="Proteomes" id="UP000053237"/>
    </source>
</evidence>
<dbReference type="PANTHER" id="PTHR43097:SF5">
    <property type="entry name" value="GLUTAMATE--TRNA LIGASE"/>
    <property type="match status" value="1"/>
</dbReference>
<evidence type="ECO:0000256" key="4">
    <source>
        <dbReference type="ARBA" id="ARBA00022490"/>
    </source>
</evidence>
<evidence type="ECO:0000256" key="1">
    <source>
        <dbReference type="ARBA" id="ARBA00004496"/>
    </source>
</evidence>
<dbReference type="Pfam" id="PF21972">
    <property type="entry name" value="Arc1p_N_like"/>
    <property type="match status" value="1"/>
</dbReference>
<dbReference type="GO" id="GO:0006424">
    <property type="term" value="P:glutamyl-tRNA aminoacylation"/>
    <property type="evidence" value="ECO:0007669"/>
    <property type="project" value="InterPro"/>
</dbReference>
<dbReference type="InterPro" id="IPR001412">
    <property type="entry name" value="aa-tRNA-synth_I_CS"/>
</dbReference>
<dbReference type="InParanoid" id="A0A024G102"/>
<evidence type="ECO:0000256" key="5">
    <source>
        <dbReference type="ARBA" id="ARBA00022598"/>
    </source>
</evidence>
<dbReference type="GO" id="GO:0005829">
    <property type="term" value="C:cytosol"/>
    <property type="evidence" value="ECO:0007669"/>
    <property type="project" value="TreeGrafter"/>
</dbReference>
<dbReference type="FunFam" id="3.40.50.620:FF:000037">
    <property type="entry name" value="Glutamine--tRNA ligase cytoplasmic"/>
    <property type="match status" value="1"/>
</dbReference>
<reference evidence="15 16" key="1">
    <citation type="submission" date="2012-05" db="EMBL/GenBank/DDBJ databases">
        <title>Recombination and specialization in a pathogen metapopulation.</title>
        <authorList>
            <person name="Gardiner A."/>
            <person name="Kemen E."/>
            <person name="Schultz-Larsen T."/>
            <person name="MacLean D."/>
            <person name="Van Oosterhout C."/>
            <person name="Jones J.D.G."/>
        </authorList>
    </citation>
    <scope>NUCLEOTIDE SEQUENCE [LARGE SCALE GENOMIC DNA]</scope>
    <source>
        <strain evidence="15 16">Ac Nc2</strain>
    </source>
</reference>
<keyword evidence="4" id="KW-0963">Cytoplasm</keyword>
<dbReference type="Gene3D" id="1.20.1050.130">
    <property type="match status" value="1"/>
</dbReference>
<comment type="catalytic activity">
    <reaction evidence="11">
        <text>tRNA(Glu) + L-glutamate + ATP = L-glutamyl-tRNA(Glu) + AMP + diphosphate</text>
        <dbReference type="Rhea" id="RHEA:23540"/>
        <dbReference type="Rhea" id="RHEA-COMP:9663"/>
        <dbReference type="Rhea" id="RHEA-COMP:9680"/>
        <dbReference type="ChEBI" id="CHEBI:29985"/>
        <dbReference type="ChEBI" id="CHEBI:30616"/>
        <dbReference type="ChEBI" id="CHEBI:33019"/>
        <dbReference type="ChEBI" id="CHEBI:78442"/>
        <dbReference type="ChEBI" id="CHEBI:78520"/>
        <dbReference type="ChEBI" id="CHEBI:456215"/>
        <dbReference type="EC" id="6.1.1.17"/>
    </reaction>
</comment>
<evidence type="ECO:0000256" key="6">
    <source>
        <dbReference type="ARBA" id="ARBA00022741"/>
    </source>
</evidence>
<keyword evidence="6 12" id="KW-0547">Nucleotide-binding</keyword>
<evidence type="ECO:0000256" key="12">
    <source>
        <dbReference type="RuleBase" id="RU363037"/>
    </source>
</evidence>
<comment type="caution">
    <text evidence="15">The sequence shown here is derived from an EMBL/GenBank/DDBJ whole genome shotgun (WGS) entry which is preliminary data.</text>
</comment>
<dbReference type="InterPro" id="IPR049437">
    <property type="entry name" value="tRNA-synt_1c_C2"/>
</dbReference>
<dbReference type="InterPro" id="IPR010987">
    <property type="entry name" value="Glutathione-S-Trfase_C-like"/>
</dbReference>
<dbReference type="InterPro" id="IPR020058">
    <property type="entry name" value="Glu/Gln-tRNA-synth_Ib_cat-dom"/>
</dbReference>
<dbReference type="HAMAP" id="MF_02076">
    <property type="entry name" value="Glu_tRNA_synth_type2"/>
    <property type="match status" value="1"/>
</dbReference>
<dbReference type="EC" id="6.1.1.17" evidence="3"/>
<dbReference type="InterPro" id="IPR036282">
    <property type="entry name" value="Glutathione-S-Trfase_C_sf"/>
</dbReference>
<feature type="compositionally biased region" description="Polar residues" evidence="13">
    <location>
        <begin position="222"/>
        <end position="234"/>
    </location>
</feature>
<dbReference type="FunFam" id="2.40.240.10:FF:000004">
    <property type="entry name" value="Glutamyl-tRNA synthetase, cytoplasmic"/>
    <property type="match status" value="1"/>
</dbReference>
<dbReference type="InterPro" id="IPR050132">
    <property type="entry name" value="Gln/Glu-tRNA_Ligase"/>
</dbReference>
<sequence length="772" mass="88035">MSLKKSTKAKNEHPTDDIQAYIDLLEFPKSNEHYVLYSSEDSSKRLPVATSILSQLILPSHPVYFQNISLIKPSTDVILVLPTREILFGDFAIARWYARLHGSSHGIYGSSSPTHSAGSSLQAFQIDAWLDFALQHFTSKNESQSGLAILNQYLLQHTFLVGYALSLADIAVFSLLTKQTDQETSSYGHIARWIAHLQAEPIFKTAATSLHQQPPIKAPRKTVSTSQKGKTSGSCPPLQGAEFGQVVTRFPPEPSGYLHIGHVKACMLNHHYARFYNGKLIVRFDDTNPSKEKEEFEVSILEDLKRLEIVPDQISYTSDFFPRIVEYAKTLIQKGLAYMDNTPQERMREERMNGIASICREQSVKVASKLFEEMLQPSSASSGNGYCLRAKIDMVANNKTMRDPVIFRRNLTPHHRTGTTYCAYPTYDLACPIVDSLEGVTHTLRTTEYNDRDEQYQWILSALDLRKVRIHSFARMNFVYSVLSKRKLQWFVDHKHVTGWDDPRFPTVRGVLRRGVQVEALREFILSQGASRRITDMEWDKFWTVNKRVIDPKAGRYFAIQKKSAVRLRLTNIKEDVMIGLPIALHPKDPSMGEKMMRFGRELLLEREDVNQMEEGQEVTLMRHGNIVIRRIHYAAQNDANGEKPQVTLVEAEDFPAGDFKKTKLKVTWLANVPDLVPTQLVEFDFLLSKPKLEENDNFEDFLTPVTRAEMECVGDHALRNVKEGDVIQLERRGYFRVDRPLLSATKPLVLFMIPDGKVKAMSTLSTNLTHR</sequence>
<dbReference type="PROSITE" id="PS50405">
    <property type="entry name" value="GST_CTER"/>
    <property type="match status" value="1"/>
</dbReference>
<dbReference type="SUPFAM" id="SSF52374">
    <property type="entry name" value="Nucleotidylyl transferase"/>
    <property type="match status" value="1"/>
</dbReference>
<keyword evidence="7 12" id="KW-0067">ATP-binding</keyword>
<dbReference type="Proteomes" id="UP000053237">
    <property type="component" value="Unassembled WGS sequence"/>
</dbReference>
<dbReference type="STRING" id="65357.A0A024G102"/>
<comment type="subcellular location">
    <subcellularLocation>
        <location evidence="1">Cytoplasm</location>
    </subcellularLocation>
</comment>
<feature type="region of interest" description="Disordered" evidence="13">
    <location>
        <begin position="214"/>
        <end position="235"/>
    </location>
</feature>
<dbReference type="Pfam" id="PF03950">
    <property type="entry name" value="tRNA-synt_1c_C"/>
    <property type="match status" value="1"/>
</dbReference>
<dbReference type="PROSITE" id="PS00178">
    <property type="entry name" value="AA_TRNA_LIGASE_I"/>
    <property type="match status" value="1"/>
</dbReference>
<evidence type="ECO:0000256" key="8">
    <source>
        <dbReference type="ARBA" id="ARBA00022917"/>
    </source>
</evidence>
<dbReference type="CDD" id="cd10289">
    <property type="entry name" value="GST_C_AaRS_like"/>
    <property type="match status" value="1"/>
</dbReference>
<feature type="domain" description="GST C-terminal" evidence="14">
    <location>
        <begin position="89"/>
        <end position="216"/>
    </location>
</feature>
<dbReference type="InterPro" id="IPR011035">
    <property type="entry name" value="Ribosomal_bL25/Gln-tRNA_synth"/>
</dbReference>
<evidence type="ECO:0000256" key="2">
    <source>
        <dbReference type="ARBA" id="ARBA00008927"/>
    </source>
</evidence>
<dbReference type="OrthoDB" id="10250478at2759"/>
<evidence type="ECO:0000259" key="14">
    <source>
        <dbReference type="PROSITE" id="PS50405"/>
    </source>
</evidence>
<dbReference type="InterPro" id="IPR000924">
    <property type="entry name" value="Glu/Gln-tRNA-synth"/>
</dbReference>
<dbReference type="GO" id="GO:0017102">
    <property type="term" value="C:methionyl glutamyl tRNA synthetase complex"/>
    <property type="evidence" value="ECO:0007669"/>
    <property type="project" value="TreeGrafter"/>
</dbReference>
<dbReference type="EMBL" id="CAIX01000008">
    <property type="protein sequence ID" value="CCI40419.1"/>
    <property type="molecule type" value="Genomic_DNA"/>
</dbReference>
<gene>
    <name evidence="15" type="ORF">BN9_012030</name>
</gene>
<dbReference type="PANTHER" id="PTHR43097">
    <property type="entry name" value="GLUTAMINE-TRNA LIGASE"/>
    <property type="match status" value="1"/>
</dbReference>
<dbReference type="SUPFAM" id="SSF50715">
    <property type="entry name" value="Ribosomal protein L25-like"/>
    <property type="match status" value="1"/>
</dbReference>
<dbReference type="Pfam" id="PF20974">
    <property type="entry name" value="tRNA-synt_1c_C2"/>
    <property type="match status" value="1"/>
</dbReference>
<evidence type="ECO:0000256" key="10">
    <source>
        <dbReference type="ARBA" id="ARBA00030865"/>
    </source>
</evidence>
<dbReference type="SUPFAM" id="SSF47616">
    <property type="entry name" value="GST C-terminal domain-like"/>
    <property type="match status" value="1"/>
</dbReference>
<dbReference type="Gene3D" id="3.40.50.620">
    <property type="entry name" value="HUPs"/>
    <property type="match status" value="1"/>
</dbReference>
<evidence type="ECO:0000256" key="13">
    <source>
        <dbReference type="SAM" id="MobiDB-lite"/>
    </source>
</evidence>
<dbReference type="InterPro" id="IPR014729">
    <property type="entry name" value="Rossmann-like_a/b/a_fold"/>
</dbReference>
<dbReference type="GO" id="GO:0004818">
    <property type="term" value="F:glutamate-tRNA ligase activity"/>
    <property type="evidence" value="ECO:0007669"/>
    <property type="project" value="UniProtKB-EC"/>
</dbReference>